<proteinExistence type="predicted"/>
<dbReference type="AlphaFoldDB" id="A0AAE0I6W0"/>
<dbReference type="InterPro" id="IPR018392">
    <property type="entry name" value="LysM"/>
</dbReference>
<reference evidence="2" key="1">
    <citation type="journal article" date="2023" name="Mol. Phylogenet. Evol.">
        <title>Genome-scale phylogeny and comparative genomics of the fungal order Sordariales.</title>
        <authorList>
            <person name="Hensen N."/>
            <person name="Bonometti L."/>
            <person name="Westerberg I."/>
            <person name="Brannstrom I.O."/>
            <person name="Guillou S."/>
            <person name="Cros-Aarteil S."/>
            <person name="Calhoun S."/>
            <person name="Haridas S."/>
            <person name="Kuo A."/>
            <person name="Mondo S."/>
            <person name="Pangilinan J."/>
            <person name="Riley R."/>
            <person name="LaButti K."/>
            <person name="Andreopoulos B."/>
            <person name="Lipzen A."/>
            <person name="Chen C."/>
            <person name="Yan M."/>
            <person name="Daum C."/>
            <person name="Ng V."/>
            <person name="Clum A."/>
            <person name="Steindorff A."/>
            <person name="Ohm R.A."/>
            <person name="Martin F."/>
            <person name="Silar P."/>
            <person name="Natvig D.O."/>
            <person name="Lalanne C."/>
            <person name="Gautier V."/>
            <person name="Ament-Velasquez S.L."/>
            <person name="Kruys A."/>
            <person name="Hutchinson M.I."/>
            <person name="Powell A.J."/>
            <person name="Barry K."/>
            <person name="Miller A.N."/>
            <person name="Grigoriev I.V."/>
            <person name="Debuchy R."/>
            <person name="Gladieux P."/>
            <person name="Hiltunen Thoren M."/>
            <person name="Johannesson H."/>
        </authorList>
    </citation>
    <scope>NUCLEOTIDE SEQUENCE</scope>
    <source>
        <strain evidence="2">SMH4131-1</strain>
    </source>
</reference>
<dbReference type="Pfam" id="PF01476">
    <property type="entry name" value="LysM"/>
    <property type="match status" value="1"/>
</dbReference>
<gene>
    <name evidence="2" type="ORF">B0T19DRAFT_467189</name>
</gene>
<dbReference type="CDD" id="cd00118">
    <property type="entry name" value="LysM"/>
    <property type="match status" value="1"/>
</dbReference>
<dbReference type="Gene3D" id="3.10.350.10">
    <property type="entry name" value="LysM domain"/>
    <property type="match status" value="1"/>
</dbReference>
<comment type="caution">
    <text evidence="2">The sequence shown here is derived from an EMBL/GenBank/DDBJ whole genome shotgun (WGS) entry which is preliminary data.</text>
</comment>
<dbReference type="PROSITE" id="PS51782">
    <property type="entry name" value="LYSM"/>
    <property type="match status" value="1"/>
</dbReference>
<sequence>MRKLAGINPTNQLSTATRASTLMCDGCMLSMFKTQIKMPLLSNADLSTAFSRLTSSCKVTTLKVTAPGTATQWAISSTSTTKTGSATSSSASSTSTACVGKTYTIQSSDRCTSVALSQRIGTTALFAANNLKADCKTFPKTGTLCIPSASACTPHQVSFAAPIIDTCADLVRANNATVLQLVAWNPELGTNCANLNRLSDGYTMCLSSPGGSWIDPHPSSSSLTVNATTTSVDTIFTLSMTPIPDSYIITGIVMSSPTASASLSKAITTGG</sequence>
<reference evidence="2" key="2">
    <citation type="submission" date="2023-06" db="EMBL/GenBank/DDBJ databases">
        <authorList>
            <consortium name="Lawrence Berkeley National Laboratory"/>
            <person name="Haridas S."/>
            <person name="Hensen N."/>
            <person name="Bonometti L."/>
            <person name="Westerberg I."/>
            <person name="Brannstrom I.O."/>
            <person name="Guillou S."/>
            <person name="Cros-Aarteil S."/>
            <person name="Calhoun S."/>
            <person name="Kuo A."/>
            <person name="Mondo S."/>
            <person name="Pangilinan J."/>
            <person name="Riley R."/>
            <person name="Labutti K."/>
            <person name="Andreopoulos B."/>
            <person name="Lipzen A."/>
            <person name="Chen C."/>
            <person name="Yanf M."/>
            <person name="Daum C."/>
            <person name="Ng V."/>
            <person name="Clum A."/>
            <person name="Steindorff A."/>
            <person name="Ohm R."/>
            <person name="Martin F."/>
            <person name="Silar P."/>
            <person name="Natvig D."/>
            <person name="Lalanne C."/>
            <person name="Gautier V."/>
            <person name="Ament-Velasquez S.L."/>
            <person name="Kruys A."/>
            <person name="Hutchinson M.I."/>
            <person name="Powell A.J."/>
            <person name="Barry K."/>
            <person name="Miller A.N."/>
            <person name="Grigoriev I.V."/>
            <person name="Debuchy R."/>
            <person name="Gladieux P."/>
            <person name="Thoren M.H."/>
            <person name="Johannesson H."/>
        </authorList>
    </citation>
    <scope>NUCLEOTIDE SEQUENCE</scope>
    <source>
        <strain evidence="2">SMH4131-1</strain>
    </source>
</reference>
<organism evidence="2 3">
    <name type="scientific">Cercophora scortea</name>
    <dbReference type="NCBI Taxonomy" id="314031"/>
    <lineage>
        <taxon>Eukaryota</taxon>
        <taxon>Fungi</taxon>
        <taxon>Dikarya</taxon>
        <taxon>Ascomycota</taxon>
        <taxon>Pezizomycotina</taxon>
        <taxon>Sordariomycetes</taxon>
        <taxon>Sordariomycetidae</taxon>
        <taxon>Sordariales</taxon>
        <taxon>Lasiosphaeriaceae</taxon>
        <taxon>Cercophora</taxon>
    </lineage>
</organism>
<name>A0AAE0I6W0_9PEZI</name>
<dbReference type="Proteomes" id="UP001286456">
    <property type="component" value="Unassembled WGS sequence"/>
</dbReference>
<evidence type="ECO:0000259" key="1">
    <source>
        <dbReference type="PROSITE" id="PS51782"/>
    </source>
</evidence>
<evidence type="ECO:0000313" key="3">
    <source>
        <dbReference type="Proteomes" id="UP001286456"/>
    </source>
</evidence>
<evidence type="ECO:0000313" key="2">
    <source>
        <dbReference type="EMBL" id="KAK3319601.1"/>
    </source>
</evidence>
<dbReference type="InterPro" id="IPR036779">
    <property type="entry name" value="LysM_dom_sf"/>
</dbReference>
<accession>A0AAE0I6W0</accession>
<protein>
    <recommendedName>
        <fullName evidence="1">LysM domain-containing protein</fullName>
    </recommendedName>
</protein>
<keyword evidence="3" id="KW-1185">Reference proteome</keyword>
<feature type="domain" description="LysM" evidence="1">
    <location>
        <begin position="101"/>
        <end position="146"/>
    </location>
</feature>
<dbReference type="EMBL" id="JAUEPO010000006">
    <property type="protein sequence ID" value="KAK3319601.1"/>
    <property type="molecule type" value="Genomic_DNA"/>
</dbReference>